<sequence length="145" mass="15922">MIALTGFLLIVLVAMLAGKGTPFARLCHRELVERPVAALAKFRSHHLIYAVILVPVLLAGGEFIAILGPEFLAAYAMELAFYFDAMIVTLAVAAWKQVKGAAGHVALLVRMPRARSRARRKRTASVRPSRRHANDDDPPDVRRVA</sequence>
<dbReference type="EMBL" id="LBHB01000001">
    <property type="protein sequence ID" value="KLE34977.1"/>
    <property type="molecule type" value="Genomic_DNA"/>
</dbReference>
<organism evidence="3 4">
    <name type="scientific">Aurantiacibacter luteus</name>
    <dbReference type="NCBI Taxonomy" id="1581420"/>
    <lineage>
        <taxon>Bacteria</taxon>
        <taxon>Pseudomonadati</taxon>
        <taxon>Pseudomonadota</taxon>
        <taxon>Alphaproteobacteria</taxon>
        <taxon>Sphingomonadales</taxon>
        <taxon>Erythrobacteraceae</taxon>
        <taxon>Aurantiacibacter</taxon>
    </lineage>
</organism>
<feature type="region of interest" description="Disordered" evidence="1">
    <location>
        <begin position="116"/>
        <end position="145"/>
    </location>
</feature>
<proteinExistence type="predicted"/>
<feature type="compositionally biased region" description="Basic residues" evidence="1">
    <location>
        <begin position="116"/>
        <end position="131"/>
    </location>
</feature>
<feature type="compositionally biased region" description="Basic and acidic residues" evidence="1">
    <location>
        <begin position="132"/>
        <end position="145"/>
    </location>
</feature>
<reference evidence="3 4" key="1">
    <citation type="submission" date="2015-04" db="EMBL/GenBank/DDBJ databases">
        <title>The draft genome sequence of Erythrobacter luteus KA37.</title>
        <authorList>
            <person name="Zhuang L."/>
            <person name="Liu Y."/>
            <person name="Shao Z."/>
        </authorList>
    </citation>
    <scope>NUCLEOTIDE SEQUENCE [LARGE SCALE GENOMIC DNA]</scope>
    <source>
        <strain evidence="3 4">KA37</strain>
    </source>
</reference>
<evidence type="ECO:0000313" key="3">
    <source>
        <dbReference type="EMBL" id="KLE34977.1"/>
    </source>
</evidence>
<keyword evidence="2" id="KW-0812">Transmembrane</keyword>
<comment type="caution">
    <text evidence="3">The sequence shown here is derived from an EMBL/GenBank/DDBJ whole genome shotgun (WGS) entry which is preliminary data.</text>
</comment>
<keyword evidence="4" id="KW-1185">Reference proteome</keyword>
<dbReference type="Proteomes" id="UP000053464">
    <property type="component" value="Unassembled WGS sequence"/>
</dbReference>
<feature type="transmembrane region" description="Helical" evidence="2">
    <location>
        <begin position="47"/>
        <end position="67"/>
    </location>
</feature>
<protein>
    <submittedName>
        <fullName evidence="3">Uncharacterized protein</fullName>
    </submittedName>
</protein>
<dbReference type="PATRIC" id="fig|1581420.6.peg.53"/>
<keyword evidence="2" id="KW-1133">Transmembrane helix</keyword>
<dbReference type="AlphaFoldDB" id="A0A0G9MW30"/>
<name>A0A0G9MW30_9SPHN</name>
<evidence type="ECO:0000256" key="1">
    <source>
        <dbReference type="SAM" id="MobiDB-lite"/>
    </source>
</evidence>
<gene>
    <name evidence="3" type="ORF">AAW00_00260</name>
</gene>
<dbReference type="OrthoDB" id="7410222at2"/>
<accession>A0A0G9MW30</accession>
<feature type="transmembrane region" description="Helical" evidence="2">
    <location>
        <begin position="6"/>
        <end position="26"/>
    </location>
</feature>
<keyword evidence="2" id="KW-0472">Membrane</keyword>
<evidence type="ECO:0000256" key="2">
    <source>
        <dbReference type="SAM" id="Phobius"/>
    </source>
</evidence>
<evidence type="ECO:0000313" key="4">
    <source>
        <dbReference type="Proteomes" id="UP000053464"/>
    </source>
</evidence>
<dbReference type="RefSeq" id="WP_047002379.1">
    <property type="nucleotide sequence ID" value="NZ_LBHB01000001.1"/>
</dbReference>
<feature type="transmembrane region" description="Helical" evidence="2">
    <location>
        <begin position="73"/>
        <end position="95"/>
    </location>
</feature>